<sequence length="206" mass="22289">MRRLMESIRAERKYIGIATLIFVVSAVSGYVNAEPLLQSLKQMGVFDRLEGVVNSIKENPTFLHTLSTLFFNNIIASFSMIGMGLLFGLVPFMSMVSNGMLLGVTLMTAAKETGANPFVIFVTTILPHGILELPGAIIAAAFGMRLGAAAVRRVISLVVPKYMEASVQEWKGIRSRLPVVLAGVAVLIFVAAIIETSLILYMKPLG</sequence>
<evidence type="ECO:0000313" key="3">
    <source>
        <dbReference type="Proteomes" id="UP000199695"/>
    </source>
</evidence>
<keyword evidence="3" id="KW-1185">Reference proteome</keyword>
<dbReference type="RefSeq" id="WP_089971602.1">
    <property type="nucleotide sequence ID" value="NZ_FOCQ01000015.1"/>
</dbReference>
<accession>A0A1H8I1U7</accession>
<dbReference type="AlphaFoldDB" id="A0A1H8I1U7"/>
<feature type="transmembrane region" description="Helical" evidence="1">
    <location>
        <begin position="113"/>
        <end position="131"/>
    </location>
</feature>
<dbReference type="STRING" id="1173111.SAMN05444955_115127"/>
<dbReference type="Proteomes" id="UP000199695">
    <property type="component" value="Unassembled WGS sequence"/>
</dbReference>
<dbReference type="PANTHER" id="PTHR35337:SF1">
    <property type="entry name" value="SLR1478 PROTEIN"/>
    <property type="match status" value="1"/>
</dbReference>
<proteinExistence type="predicted"/>
<feature type="transmembrane region" description="Helical" evidence="1">
    <location>
        <begin position="70"/>
        <end position="92"/>
    </location>
</feature>
<reference evidence="2 3" key="1">
    <citation type="submission" date="2016-10" db="EMBL/GenBank/DDBJ databases">
        <authorList>
            <person name="de Groot N.N."/>
        </authorList>
    </citation>
    <scope>NUCLEOTIDE SEQUENCE [LARGE SCALE GENOMIC DNA]</scope>
    <source>
        <strain evidence="2 3">DSM 46701</strain>
    </source>
</reference>
<keyword evidence="1" id="KW-0472">Membrane</keyword>
<gene>
    <name evidence="2" type="ORF">SAMN05444955_115127</name>
</gene>
<evidence type="ECO:0000256" key="1">
    <source>
        <dbReference type="SAM" id="Phobius"/>
    </source>
</evidence>
<keyword evidence="1" id="KW-1133">Transmembrane helix</keyword>
<evidence type="ECO:0000313" key="2">
    <source>
        <dbReference type="EMBL" id="SEN61878.1"/>
    </source>
</evidence>
<dbReference type="Pfam" id="PF01944">
    <property type="entry name" value="SpoIIM"/>
    <property type="match status" value="1"/>
</dbReference>
<protein>
    <submittedName>
        <fullName evidence="2">Stage II sporulation protein M</fullName>
    </submittedName>
</protein>
<dbReference type="InterPro" id="IPR002798">
    <property type="entry name" value="SpoIIM-like"/>
</dbReference>
<keyword evidence="1" id="KW-0812">Transmembrane</keyword>
<dbReference type="PANTHER" id="PTHR35337">
    <property type="entry name" value="SLR1478 PROTEIN"/>
    <property type="match status" value="1"/>
</dbReference>
<feature type="transmembrane region" description="Helical" evidence="1">
    <location>
        <begin position="179"/>
        <end position="202"/>
    </location>
</feature>
<name>A0A1H8I1U7_9BACL</name>
<dbReference type="OrthoDB" id="161024at2"/>
<organism evidence="2 3">
    <name type="scientific">Lihuaxuella thermophila</name>
    <dbReference type="NCBI Taxonomy" id="1173111"/>
    <lineage>
        <taxon>Bacteria</taxon>
        <taxon>Bacillati</taxon>
        <taxon>Bacillota</taxon>
        <taxon>Bacilli</taxon>
        <taxon>Bacillales</taxon>
        <taxon>Thermoactinomycetaceae</taxon>
        <taxon>Lihuaxuella</taxon>
    </lineage>
</organism>
<dbReference type="EMBL" id="FOCQ01000015">
    <property type="protein sequence ID" value="SEN61878.1"/>
    <property type="molecule type" value="Genomic_DNA"/>
</dbReference>